<name>A0A9P5VC49_9FUNG</name>
<evidence type="ECO:0000256" key="1">
    <source>
        <dbReference type="ARBA" id="ARBA00022574"/>
    </source>
</evidence>
<evidence type="ECO:0000313" key="8">
    <source>
        <dbReference type="Proteomes" id="UP000748756"/>
    </source>
</evidence>
<dbReference type="Gene3D" id="3.40.50.300">
    <property type="entry name" value="P-loop containing nucleotide triphosphate hydrolases"/>
    <property type="match status" value="1"/>
</dbReference>
<dbReference type="GO" id="GO:0016020">
    <property type="term" value="C:membrane"/>
    <property type="evidence" value="ECO:0007669"/>
    <property type="project" value="InterPro"/>
</dbReference>
<evidence type="ECO:0000256" key="2">
    <source>
        <dbReference type="ARBA" id="ARBA00022737"/>
    </source>
</evidence>
<feature type="region of interest" description="Disordered" evidence="5">
    <location>
        <begin position="470"/>
        <end position="496"/>
    </location>
</feature>
<dbReference type="SMART" id="SM00397">
    <property type="entry name" value="t_SNARE"/>
    <property type="match status" value="1"/>
</dbReference>
<feature type="region of interest" description="Disordered" evidence="5">
    <location>
        <begin position="1"/>
        <end position="48"/>
    </location>
</feature>
<feature type="compositionally biased region" description="Polar residues" evidence="5">
    <location>
        <begin position="470"/>
        <end position="490"/>
    </location>
</feature>
<dbReference type="Gene3D" id="2.130.10.10">
    <property type="entry name" value="YVTN repeat-like/Quinoprotein amine dehydrogenase"/>
    <property type="match status" value="2"/>
</dbReference>
<dbReference type="Gene3D" id="2.160.20.80">
    <property type="entry name" value="E3 ubiquitin-protein ligase SopA"/>
    <property type="match status" value="1"/>
</dbReference>
<dbReference type="PROSITE" id="PS50082">
    <property type="entry name" value="WD_REPEATS_2"/>
    <property type="match status" value="4"/>
</dbReference>
<keyword evidence="4" id="KW-0175">Coiled coil</keyword>
<dbReference type="InterPro" id="IPR015943">
    <property type="entry name" value="WD40/YVTN_repeat-like_dom_sf"/>
</dbReference>
<dbReference type="EMBL" id="JAAAUQ010000245">
    <property type="protein sequence ID" value="KAF9152422.1"/>
    <property type="molecule type" value="Genomic_DNA"/>
</dbReference>
<protein>
    <submittedName>
        <fullName evidence="7">Cis-Golgi t-SNARE syntaxin</fullName>
    </submittedName>
</protein>
<dbReference type="InterPro" id="IPR001646">
    <property type="entry name" value="5peptide_repeat"/>
</dbReference>
<feature type="repeat" description="WD" evidence="3">
    <location>
        <begin position="1688"/>
        <end position="1729"/>
    </location>
</feature>
<gene>
    <name evidence="7" type="primary">SED5</name>
    <name evidence="7" type="ORF">BG015_005284</name>
</gene>
<feature type="repeat" description="WD" evidence="3">
    <location>
        <begin position="1772"/>
        <end position="1813"/>
    </location>
</feature>
<dbReference type="PROSITE" id="PS00678">
    <property type="entry name" value="WD_REPEATS_1"/>
    <property type="match status" value="1"/>
</dbReference>
<accession>A0A9P5VC49</accession>
<evidence type="ECO:0000313" key="7">
    <source>
        <dbReference type="EMBL" id="KAF9152422.1"/>
    </source>
</evidence>
<keyword evidence="8" id="KW-1185">Reference proteome</keyword>
<feature type="region of interest" description="Disordered" evidence="5">
    <location>
        <begin position="185"/>
        <end position="207"/>
    </location>
</feature>
<dbReference type="InterPro" id="IPR001680">
    <property type="entry name" value="WD40_rpt"/>
</dbReference>
<dbReference type="InterPro" id="IPR056251">
    <property type="entry name" value="Arm_rpt_dom"/>
</dbReference>
<evidence type="ECO:0000259" key="6">
    <source>
        <dbReference type="PROSITE" id="PS50192"/>
    </source>
</evidence>
<feature type="coiled-coil region" evidence="4">
    <location>
        <begin position="95"/>
        <end position="122"/>
    </location>
</feature>
<keyword evidence="1 3" id="KW-0853">WD repeat</keyword>
<dbReference type="Pfam" id="PF00805">
    <property type="entry name" value="Pentapeptide"/>
    <property type="match status" value="1"/>
</dbReference>
<keyword evidence="2" id="KW-0677">Repeat</keyword>
<feature type="repeat" description="WD" evidence="3">
    <location>
        <begin position="1646"/>
        <end position="1676"/>
    </location>
</feature>
<dbReference type="OrthoDB" id="421009at2759"/>
<sequence>MDRSSEFFSTVESLRSRAQPHLPSDKRRLLSPMEQQAGSLSVGGAQNKPKSEVSLMATMIGKDIHATSVKLQKLARLAKRKTLFDDRPVEISELMHIIKLDIAKLNKQIAQLQNVVKELNAKSPHNCRQAMEHNCNVVVLLQSRLAAQTSTFKDVLELRTENMKATKDRREQFMFATQQQSNTFASDSPLYNIDRRPNSSTNPPKDILSLDLPTPSQNLQQQEQVQLVDANNQYMESRSTAIESIESTLHELGGIFQQLAQMVSEQRDMVQRIDANTDDIESNVTGAQTELLKYYSYVSSNRWLMVKVFAVIISSAQATIRSIASARLAMESSAYTSAILEAKYEGIKDAPLVVQIQSAVAFKNVTKSINIVRKTTGETIARVILYFILLFQRRSTIRILTERPSACPYLIHPSSKAERVLPLPHEQEQNPRLNNPVPKMIWYLLRDWKDKLYSLGNSYKAGTIKAMTTAKQGLSSGDSRPATTSFGTQSESERVKNSPLIRLEQATKKLFRSTIKAKDRTVHNAVAAVQLGPGRLFFPQDEHPWLHIFPPNVAAPSSLILLPPPGVRLETTAQLAYCNHLLQTSLSPSLTTASSMAHQDPAQKASVDAILQDKEEQDRIRETTIRVVEEFVTDSLKTSVKIAEVILLGPYLDKEHHRKLLNCMIVEFETAGLLDIDLLQGLVQLVKSSGSEYLLPDDLVRILVILRTRLQDTHQQFTKHPYYLTLALSRLLDIMVEGKVRNLSRVVDHEPLSALLGQLTNSSDPYLKHQAAYALQGLSHVPKDESRRQSVLRQAGRITMGLLGVASVCKLDLIEFKDGVDHLHKAAGETHEVDTKIVGGVQSLLESGQGIVASVKGGILSGGRRLWYSALREAQEHIRDGRLADFNRLVLEAPCRRDVEFQWGICQLLGELAVDSLWEHAARQHAVDLLAELYRNDAIWTSNEEVDTWILHILRQAVALSDPIISDHARSTIRGLEKEGDTAKCTFYRNVMAGPLSPYPMAARLPFPSTSSLLVRVLAVPDVEYALHSLRAQRSKERENTLYIPSLAKPTLQSTDDTLFPLMEKALEFLSGSSQVLLLLGDSGGGKSTFNLQLKLTLWLDYKRSRPIPLHINLPSIDNPQQIMIDKQLRYLNFSDAQIQELRLHRHFIVICDGYDESQLRKNLYTTNQLNKPGQWSVRVVISCRTQYLGSDYRSQFQPTVNRYAQPSVDLLQEAVLAPFSRTQIEQYVKQYVQRALPQVRNPDQPTWNVKDYMDKLLKIPHLIDLVSNPFLLTLALRALPRLVRSDQDVSLLRLTRVGLYDSFIEEWLENNKRRLEDSTLSPEGQSTFDILREEGFVQLGINFQKDLFAAIFQHQDGNPVVEYSHLRERHTWKGTFFSPDTQTTILREASPLAGSGNQFRFLHRSILEYLYSRVMSDSFDSHQHSAEGSSYTGNSRRSLAEHPLNQGSIVGELSVLQFLSERVELDPSFKIRLFNAIEESKLDTQVSQAAANAISILIRAGVRFNGADLRGIRIPGADVRGRQFDSAELEGADMGNVNLGKTWMRQANLSKAQMAGVQFGELPYLRMEDWVRCCMFSFDGEILAVLTKACRITIFDTATWTRIATYPGGRAIANSPTTRELAKSGQQSNVVEIGDILTGEVRLVLSGHEDDINYISYSPDGSLLATTSKDATVRVCSTLSGDTFHVLRDHTESVTGVAFSPTGAQLGSCSKDSSIRTWNVQTGKSYAVLKGRFGRVYGMAFSPDGCQIAFGDCAGDIVLWNPHTGETTNSLVGHYGEIYSVTYSPDGQQIASGGLDGTIRLWDSHNGEMRVHCF</sequence>
<dbReference type="GO" id="GO:0016192">
    <property type="term" value="P:vesicle-mediated transport"/>
    <property type="evidence" value="ECO:0007669"/>
    <property type="project" value="InterPro"/>
</dbReference>
<feature type="compositionally biased region" description="Polar residues" evidence="5">
    <location>
        <begin position="1"/>
        <end position="13"/>
    </location>
</feature>
<dbReference type="Pfam" id="PF23948">
    <property type="entry name" value="ARM_5"/>
    <property type="match status" value="1"/>
</dbReference>
<dbReference type="Proteomes" id="UP000748756">
    <property type="component" value="Unassembled WGS sequence"/>
</dbReference>
<dbReference type="PANTHER" id="PTHR19848">
    <property type="entry name" value="WD40 REPEAT PROTEIN"/>
    <property type="match status" value="1"/>
</dbReference>
<dbReference type="Gene3D" id="1.20.58.70">
    <property type="match status" value="1"/>
</dbReference>
<dbReference type="CDD" id="cd00200">
    <property type="entry name" value="WD40"/>
    <property type="match status" value="1"/>
</dbReference>
<organism evidence="7 8">
    <name type="scientific">Linnemannia schmuckeri</name>
    <dbReference type="NCBI Taxonomy" id="64567"/>
    <lineage>
        <taxon>Eukaryota</taxon>
        <taxon>Fungi</taxon>
        <taxon>Fungi incertae sedis</taxon>
        <taxon>Mucoromycota</taxon>
        <taxon>Mortierellomycotina</taxon>
        <taxon>Mortierellomycetes</taxon>
        <taxon>Mortierellales</taxon>
        <taxon>Mortierellaceae</taxon>
        <taxon>Linnemannia</taxon>
    </lineage>
</organism>
<dbReference type="InterPro" id="IPR000727">
    <property type="entry name" value="T_SNARE_dom"/>
</dbReference>
<dbReference type="InterPro" id="IPR019775">
    <property type="entry name" value="WD40_repeat_CS"/>
</dbReference>
<dbReference type="CDD" id="cd15844">
    <property type="entry name" value="SNARE_syntaxin5"/>
    <property type="match status" value="1"/>
</dbReference>
<dbReference type="InterPro" id="IPR036322">
    <property type="entry name" value="WD40_repeat_dom_sf"/>
</dbReference>
<comment type="caution">
    <text evidence="7">The sequence shown here is derived from an EMBL/GenBank/DDBJ whole genome shotgun (WGS) entry which is preliminary data.</text>
</comment>
<dbReference type="SUPFAM" id="SSF47661">
    <property type="entry name" value="t-snare proteins"/>
    <property type="match status" value="1"/>
</dbReference>
<feature type="domain" description="T-SNARE coiled-coil homology" evidence="6">
    <location>
        <begin position="232"/>
        <end position="294"/>
    </location>
</feature>
<dbReference type="Pfam" id="PF00400">
    <property type="entry name" value="WD40"/>
    <property type="match status" value="4"/>
</dbReference>
<dbReference type="SUPFAM" id="SSF141571">
    <property type="entry name" value="Pentapeptide repeat-like"/>
    <property type="match status" value="1"/>
</dbReference>
<dbReference type="InterPro" id="IPR027417">
    <property type="entry name" value="P-loop_NTPase"/>
</dbReference>
<dbReference type="SUPFAM" id="SSF50978">
    <property type="entry name" value="WD40 repeat-like"/>
    <property type="match status" value="1"/>
</dbReference>
<evidence type="ECO:0000256" key="5">
    <source>
        <dbReference type="SAM" id="MobiDB-lite"/>
    </source>
</evidence>
<dbReference type="InterPro" id="IPR016024">
    <property type="entry name" value="ARM-type_fold"/>
</dbReference>
<evidence type="ECO:0000256" key="3">
    <source>
        <dbReference type="PROSITE-ProRule" id="PRU00221"/>
    </source>
</evidence>
<dbReference type="PANTHER" id="PTHR19848:SF8">
    <property type="entry name" value="F-BOX AND WD REPEAT DOMAIN CONTAINING 7"/>
    <property type="match status" value="1"/>
</dbReference>
<dbReference type="InterPro" id="IPR010989">
    <property type="entry name" value="SNARE"/>
</dbReference>
<dbReference type="SMART" id="SM00320">
    <property type="entry name" value="WD40"/>
    <property type="match status" value="5"/>
</dbReference>
<dbReference type="PROSITE" id="PS50294">
    <property type="entry name" value="WD_REPEATS_REGION"/>
    <property type="match status" value="3"/>
</dbReference>
<reference evidence="7" key="1">
    <citation type="journal article" date="2020" name="Fungal Divers.">
        <title>Resolving the Mortierellaceae phylogeny through synthesis of multi-gene phylogenetics and phylogenomics.</title>
        <authorList>
            <person name="Vandepol N."/>
            <person name="Liber J."/>
            <person name="Desiro A."/>
            <person name="Na H."/>
            <person name="Kennedy M."/>
            <person name="Barry K."/>
            <person name="Grigoriev I.V."/>
            <person name="Miller A.N."/>
            <person name="O'Donnell K."/>
            <person name="Stajich J.E."/>
            <person name="Bonito G."/>
        </authorList>
    </citation>
    <scope>NUCLEOTIDE SEQUENCE</scope>
    <source>
        <strain evidence="7">NRRL 6426</strain>
    </source>
</reference>
<dbReference type="PROSITE" id="PS50192">
    <property type="entry name" value="T_SNARE"/>
    <property type="match status" value="1"/>
</dbReference>
<dbReference type="SUPFAM" id="SSF48371">
    <property type="entry name" value="ARM repeat"/>
    <property type="match status" value="1"/>
</dbReference>
<evidence type="ECO:0000256" key="4">
    <source>
        <dbReference type="SAM" id="Coils"/>
    </source>
</evidence>
<feature type="repeat" description="WD" evidence="3">
    <location>
        <begin position="1730"/>
        <end position="1771"/>
    </location>
</feature>
<proteinExistence type="predicted"/>
<dbReference type="Pfam" id="PF05739">
    <property type="entry name" value="SNARE"/>
    <property type="match status" value="1"/>
</dbReference>